<dbReference type="Proteomes" id="UP001296967">
    <property type="component" value="Unassembled WGS sequence"/>
</dbReference>
<evidence type="ECO:0000313" key="2">
    <source>
        <dbReference type="EMBL" id="MBK5931077.1"/>
    </source>
</evidence>
<dbReference type="AlphaFoldDB" id="A0AAJ0UGL4"/>
<dbReference type="InterPro" id="IPR013783">
    <property type="entry name" value="Ig-like_fold"/>
</dbReference>
<accession>A0AAJ0UGL4</accession>
<gene>
    <name evidence="2" type="ORF">CCR82_11220</name>
</gene>
<protein>
    <recommendedName>
        <fullName evidence="1">Sulphur oxidation protein SoxZ domain-containing protein</fullName>
    </recommendedName>
</protein>
<dbReference type="RefSeq" id="WP_201245892.1">
    <property type="nucleotide sequence ID" value="NZ_NHSF01000059.1"/>
</dbReference>
<reference evidence="2" key="1">
    <citation type="submission" date="2017-05" db="EMBL/GenBank/DDBJ databases">
        <authorList>
            <person name="Imhoff J.F."/>
            <person name="Rahn T."/>
            <person name="Kuenzel S."/>
            <person name="Neulinger S.C."/>
        </authorList>
    </citation>
    <scope>NUCLEOTIDE SEQUENCE</scope>
    <source>
        <strain evidence="2">DSM 4395</strain>
    </source>
</reference>
<proteinExistence type="predicted"/>
<sequence>MQCGRFDQEQAISASSRLALHPKNDQVVMTSLWGGGVSKNPYLSFKLNGGEKGMELTAIILFFLQKYYIFSKT</sequence>
<name>A0AAJ0UGL4_HALSE</name>
<dbReference type="Gene3D" id="2.60.40.10">
    <property type="entry name" value="Immunoglobulins"/>
    <property type="match status" value="1"/>
</dbReference>
<dbReference type="Pfam" id="PF08770">
    <property type="entry name" value="SoxZ"/>
    <property type="match status" value="1"/>
</dbReference>
<evidence type="ECO:0000313" key="3">
    <source>
        <dbReference type="Proteomes" id="UP001296967"/>
    </source>
</evidence>
<feature type="domain" description="Sulphur oxidation protein SoxZ" evidence="1">
    <location>
        <begin position="24"/>
        <end position="58"/>
    </location>
</feature>
<dbReference type="InterPro" id="IPR014880">
    <property type="entry name" value="SoxZ_dom"/>
</dbReference>
<comment type="caution">
    <text evidence="2">The sequence shown here is derived from an EMBL/GenBank/DDBJ whole genome shotgun (WGS) entry which is preliminary data.</text>
</comment>
<reference evidence="2" key="2">
    <citation type="journal article" date="2020" name="Microorganisms">
        <title>Osmotic Adaptation and Compatible Solute Biosynthesis of Phototrophic Bacteria as Revealed from Genome Analyses.</title>
        <authorList>
            <person name="Imhoff J.F."/>
            <person name="Rahn T."/>
            <person name="Kunzel S."/>
            <person name="Keller A."/>
            <person name="Neulinger S.C."/>
        </authorList>
    </citation>
    <scope>NUCLEOTIDE SEQUENCE</scope>
    <source>
        <strain evidence="2">DSM 4395</strain>
    </source>
</reference>
<dbReference type="EMBL" id="NHSF01000059">
    <property type="protein sequence ID" value="MBK5931077.1"/>
    <property type="molecule type" value="Genomic_DNA"/>
</dbReference>
<organism evidence="2 3">
    <name type="scientific">Halochromatium salexigens</name>
    <name type="common">Chromatium salexigens</name>
    <dbReference type="NCBI Taxonomy" id="49447"/>
    <lineage>
        <taxon>Bacteria</taxon>
        <taxon>Pseudomonadati</taxon>
        <taxon>Pseudomonadota</taxon>
        <taxon>Gammaproteobacteria</taxon>
        <taxon>Chromatiales</taxon>
        <taxon>Chromatiaceae</taxon>
        <taxon>Halochromatium</taxon>
    </lineage>
</organism>
<evidence type="ECO:0000259" key="1">
    <source>
        <dbReference type="Pfam" id="PF08770"/>
    </source>
</evidence>
<keyword evidence="3" id="KW-1185">Reference proteome</keyword>